<dbReference type="Proteomes" id="UP001054837">
    <property type="component" value="Unassembled WGS sequence"/>
</dbReference>
<sequence>MEKASWRDAHMVSISPLGVTGTEWQPSFPDPASHLWLSSSSSSLLRSTQRKQRFLINASAKNFALSQDPVTEYSDA</sequence>
<accession>A0AAV4PZK8</accession>
<organism evidence="1 2">
    <name type="scientific">Caerostris darwini</name>
    <dbReference type="NCBI Taxonomy" id="1538125"/>
    <lineage>
        <taxon>Eukaryota</taxon>
        <taxon>Metazoa</taxon>
        <taxon>Ecdysozoa</taxon>
        <taxon>Arthropoda</taxon>
        <taxon>Chelicerata</taxon>
        <taxon>Arachnida</taxon>
        <taxon>Araneae</taxon>
        <taxon>Araneomorphae</taxon>
        <taxon>Entelegynae</taxon>
        <taxon>Araneoidea</taxon>
        <taxon>Araneidae</taxon>
        <taxon>Caerostris</taxon>
    </lineage>
</organism>
<gene>
    <name evidence="1" type="ORF">CDAR_316891</name>
</gene>
<keyword evidence="2" id="KW-1185">Reference proteome</keyword>
<comment type="caution">
    <text evidence="1">The sequence shown here is derived from an EMBL/GenBank/DDBJ whole genome shotgun (WGS) entry which is preliminary data.</text>
</comment>
<dbReference type="EMBL" id="BPLQ01003756">
    <property type="protein sequence ID" value="GIY02848.1"/>
    <property type="molecule type" value="Genomic_DNA"/>
</dbReference>
<name>A0AAV4PZK8_9ARAC</name>
<reference evidence="1 2" key="1">
    <citation type="submission" date="2021-06" db="EMBL/GenBank/DDBJ databases">
        <title>Caerostris darwini draft genome.</title>
        <authorList>
            <person name="Kono N."/>
            <person name="Arakawa K."/>
        </authorList>
    </citation>
    <scope>NUCLEOTIDE SEQUENCE [LARGE SCALE GENOMIC DNA]</scope>
</reference>
<dbReference type="AlphaFoldDB" id="A0AAV4PZK8"/>
<evidence type="ECO:0000313" key="2">
    <source>
        <dbReference type="Proteomes" id="UP001054837"/>
    </source>
</evidence>
<protein>
    <submittedName>
        <fullName evidence="1">Uncharacterized protein</fullName>
    </submittedName>
</protein>
<proteinExistence type="predicted"/>
<evidence type="ECO:0000313" key="1">
    <source>
        <dbReference type="EMBL" id="GIY02848.1"/>
    </source>
</evidence>